<comment type="caution">
    <text evidence="2">The sequence shown here is derived from an EMBL/GenBank/DDBJ whole genome shotgun (WGS) entry which is preliminary data.</text>
</comment>
<protein>
    <submittedName>
        <fullName evidence="2">Uncharacterized protein</fullName>
    </submittedName>
</protein>
<accession>A0A9W9AQX8</accession>
<dbReference type="EMBL" id="JANVFS010000009">
    <property type="protein sequence ID" value="KAJ4487131.1"/>
    <property type="molecule type" value="Genomic_DNA"/>
</dbReference>
<evidence type="ECO:0000313" key="2">
    <source>
        <dbReference type="EMBL" id="KAJ4487131.1"/>
    </source>
</evidence>
<dbReference type="Proteomes" id="UP001150238">
    <property type="component" value="Unassembled WGS sequence"/>
</dbReference>
<sequence>MDDTTTADNWDHTLFQIETSLQSLDNQILPFSYSDPWNPFAHSLPPDSFDTPLGIITNTLKSASDSAQFKIPVNNHGKWLVIAISYVKSDTNSTLSNSAQYELNAYNTAEDVTTNITTSNVQSPSSNTSDLVPQSSSKSTTATATALSIPNSVLPAMDTDHLNDFMQLSSHLSFHFLYEVTD</sequence>
<reference evidence="2" key="1">
    <citation type="submission" date="2022-08" db="EMBL/GenBank/DDBJ databases">
        <authorList>
            <consortium name="DOE Joint Genome Institute"/>
            <person name="Min B."/>
            <person name="Riley R."/>
            <person name="Sierra-Patev S."/>
            <person name="Naranjo-Ortiz M."/>
            <person name="Looney B."/>
            <person name="Konkel Z."/>
            <person name="Slot J.C."/>
            <person name="Sakamoto Y."/>
            <person name="Steenwyk J.L."/>
            <person name="Rokas A."/>
            <person name="Carro J."/>
            <person name="Camarero S."/>
            <person name="Ferreira P."/>
            <person name="Molpeceres G."/>
            <person name="Ruiz-Duenas F.J."/>
            <person name="Serrano A."/>
            <person name="Henrissat B."/>
            <person name="Drula E."/>
            <person name="Hughes K.W."/>
            <person name="Mata J.L."/>
            <person name="Ishikawa N.K."/>
            <person name="Vargas-Isla R."/>
            <person name="Ushijima S."/>
            <person name="Smith C.A."/>
            <person name="Ahrendt S."/>
            <person name="Andreopoulos W."/>
            <person name="He G."/>
            <person name="Labutti K."/>
            <person name="Lipzen A."/>
            <person name="Ng V."/>
            <person name="Sandor L."/>
            <person name="Barry K."/>
            <person name="Martinez A.T."/>
            <person name="Xiao Y."/>
            <person name="Gibbons J.G."/>
            <person name="Terashima K."/>
            <person name="Hibbett D.S."/>
            <person name="Grigoriev I.V."/>
        </authorList>
    </citation>
    <scope>NUCLEOTIDE SEQUENCE</scope>
    <source>
        <strain evidence="2">Sp2 HRB7682 ss15</strain>
    </source>
</reference>
<organism evidence="2 3">
    <name type="scientific">Lentinula lateritia</name>
    <dbReference type="NCBI Taxonomy" id="40482"/>
    <lineage>
        <taxon>Eukaryota</taxon>
        <taxon>Fungi</taxon>
        <taxon>Dikarya</taxon>
        <taxon>Basidiomycota</taxon>
        <taxon>Agaricomycotina</taxon>
        <taxon>Agaricomycetes</taxon>
        <taxon>Agaricomycetidae</taxon>
        <taxon>Agaricales</taxon>
        <taxon>Marasmiineae</taxon>
        <taxon>Omphalotaceae</taxon>
        <taxon>Lentinula</taxon>
    </lineage>
</organism>
<gene>
    <name evidence="2" type="ORF">C8J55DRAFT_487291</name>
</gene>
<dbReference type="AlphaFoldDB" id="A0A9W9AQX8"/>
<evidence type="ECO:0000313" key="3">
    <source>
        <dbReference type="Proteomes" id="UP001150238"/>
    </source>
</evidence>
<evidence type="ECO:0000256" key="1">
    <source>
        <dbReference type="SAM" id="MobiDB-lite"/>
    </source>
</evidence>
<name>A0A9W9AQX8_9AGAR</name>
<reference evidence="2" key="2">
    <citation type="journal article" date="2023" name="Proc. Natl. Acad. Sci. U.S.A.">
        <title>A global phylogenomic analysis of the shiitake genus Lentinula.</title>
        <authorList>
            <person name="Sierra-Patev S."/>
            <person name="Min B."/>
            <person name="Naranjo-Ortiz M."/>
            <person name="Looney B."/>
            <person name="Konkel Z."/>
            <person name="Slot J.C."/>
            <person name="Sakamoto Y."/>
            <person name="Steenwyk J.L."/>
            <person name="Rokas A."/>
            <person name="Carro J."/>
            <person name="Camarero S."/>
            <person name="Ferreira P."/>
            <person name="Molpeceres G."/>
            <person name="Ruiz-Duenas F.J."/>
            <person name="Serrano A."/>
            <person name="Henrissat B."/>
            <person name="Drula E."/>
            <person name="Hughes K.W."/>
            <person name="Mata J.L."/>
            <person name="Ishikawa N.K."/>
            <person name="Vargas-Isla R."/>
            <person name="Ushijima S."/>
            <person name="Smith C.A."/>
            <person name="Donoghue J."/>
            <person name="Ahrendt S."/>
            <person name="Andreopoulos W."/>
            <person name="He G."/>
            <person name="LaButti K."/>
            <person name="Lipzen A."/>
            <person name="Ng V."/>
            <person name="Riley R."/>
            <person name="Sandor L."/>
            <person name="Barry K."/>
            <person name="Martinez A.T."/>
            <person name="Xiao Y."/>
            <person name="Gibbons J.G."/>
            <person name="Terashima K."/>
            <person name="Grigoriev I.V."/>
            <person name="Hibbett D."/>
        </authorList>
    </citation>
    <scope>NUCLEOTIDE SEQUENCE</scope>
    <source>
        <strain evidence="2">Sp2 HRB7682 ss15</strain>
    </source>
</reference>
<proteinExistence type="predicted"/>
<feature type="compositionally biased region" description="Polar residues" evidence="1">
    <location>
        <begin position="118"/>
        <end position="134"/>
    </location>
</feature>
<feature type="region of interest" description="Disordered" evidence="1">
    <location>
        <begin position="118"/>
        <end position="143"/>
    </location>
</feature>